<reference evidence="3" key="1">
    <citation type="journal article" date="2019" name="Int. J. Syst. Evol. Microbiol.">
        <title>The Global Catalogue of Microorganisms (GCM) 10K type strain sequencing project: providing services to taxonomists for standard genome sequencing and annotation.</title>
        <authorList>
            <consortium name="The Broad Institute Genomics Platform"/>
            <consortium name="The Broad Institute Genome Sequencing Center for Infectious Disease"/>
            <person name="Wu L."/>
            <person name="Ma J."/>
        </authorList>
    </citation>
    <scope>NUCLEOTIDE SEQUENCE [LARGE SCALE GENOMIC DNA]</scope>
    <source>
        <strain evidence="3">CGMCC 4.7426</strain>
    </source>
</reference>
<feature type="domain" description="Immunity MXAN-0049 protein" evidence="1">
    <location>
        <begin position="37"/>
        <end position="178"/>
    </location>
</feature>
<evidence type="ECO:0000259" key="1">
    <source>
        <dbReference type="Pfam" id="PF07791"/>
    </source>
</evidence>
<dbReference type="Pfam" id="PF07791">
    <property type="entry name" value="Imm11"/>
    <property type="match status" value="1"/>
</dbReference>
<name>A0ABV9DIK9_9BACI</name>
<keyword evidence="3" id="KW-1185">Reference proteome</keyword>
<dbReference type="InterPro" id="IPR012433">
    <property type="entry name" value="Imm11"/>
</dbReference>
<sequence length="178" mass="20465">MLWIWSVPEDFPNKRIGEYVKGSGTDRFIFREGRELTEQIVPPKIVFECLEKHLNDVLPNSGLLLIVSKKIVDILAGICPQDIQVFEANVYIGEKKIPDYYLLNIVNAVEVLDKSKSEYTTIKGTDAILNFKKIVYKFDVLPNNHHIVRNLDYKSHVLVSDVLKEGFERNNIKGVQFT</sequence>
<dbReference type="Proteomes" id="UP001595989">
    <property type="component" value="Unassembled WGS sequence"/>
</dbReference>
<dbReference type="EMBL" id="JBHSFU010000004">
    <property type="protein sequence ID" value="MFC4557961.1"/>
    <property type="molecule type" value="Genomic_DNA"/>
</dbReference>
<evidence type="ECO:0000313" key="2">
    <source>
        <dbReference type="EMBL" id="MFC4557961.1"/>
    </source>
</evidence>
<accession>A0ABV9DIK9</accession>
<organism evidence="2 3">
    <name type="scientific">Virgibacillus kekensis</name>
    <dbReference type="NCBI Taxonomy" id="202261"/>
    <lineage>
        <taxon>Bacteria</taxon>
        <taxon>Bacillati</taxon>
        <taxon>Bacillota</taxon>
        <taxon>Bacilli</taxon>
        <taxon>Bacillales</taxon>
        <taxon>Bacillaceae</taxon>
        <taxon>Virgibacillus</taxon>
    </lineage>
</organism>
<evidence type="ECO:0000313" key="3">
    <source>
        <dbReference type="Proteomes" id="UP001595989"/>
    </source>
</evidence>
<protein>
    <submittedName>
        <fullName evidence="2">Imm11 family protein</fullName>
    </submittedName>
</protein>
<proteinExistence type="predicted"/>
<dbReference type="RefSeq" id="WP_390294199.1">
    <property type="nucleotide sequence ID" value="NZ_JBHSFU010000004.1"/>
</dbReference>
<gene>
    <name evidence="2" type="ORF">ACFO3D_07035</name>
</gene>
<comment type="caution">
    <text evidence="2">The sequence shown here is derived from an EMBL/GenBank/DDBJ whole genome shotgun (WGS) entry which is preliminary data.</text>
</comment>